<dbReference type="GO" id="GO:0000466">
    <property type="term" value="P:maturation of 5.8S rRNA from tricistronic rRNA transcript (SSU-rRNA, 5.8S rRNA, LSU-rRNA)"/>
    <property type="evidence" value="ECO:0007669"/>
    <property type="project" value="UniProtKB-UniRule"/>
</dbReference>
<feature type="compositionally biased region" description="Basic and acidic residues" evidence="8">
    <location>
        <begin position="401"/>
        <end position="414"/>
    </location>
</feature>
<keyword evidence="1 6" id="KW-0690">Ribosome biogenesis</keyword>
<feature type="repeat" description="WD" evidence="7">
    <location>
        <begin position="875"/>
        <end position="895"/>
    </location>
</feature>
<dbReference type="PROSITE" id="PS50082">
    <property type="entry name" value="WD_REPEATS_2"/>
    <property type="match status" value="2"/>
</dbReference>
<dbReference type="EMBL" id="RBNI01003726">
    <property type="protein sequence ID" value="RUP48088.1"/>
    <property type="molecule type" value="Genomic_DNA"/>
</dbReference>
<proteinExistence type="inferred from homology"/>
<feature type="domain" description="BOP1 N-terminal" evidence="9">
    <location>
        <begin position="227"/>
        <end position="514"/>
    </location>
</feature>
<dbReference type="InterPro" id="IPR001680">
    <property type="entry name" value="WD40_rpt"/>
</dbReference>
<organism evidence="10 11">
    <name type="scientific">Jimgerdemannia flammicorona</name>
    <dbReference type="NCBI Taxonomy" id="994334"/>
    <lineage>
        <taxon>Eukaryota</taxon>
        <taxon>Fungi</taxon>
        <taxon>Fungi incertae sedis</taxon>
        <taxon>Mucoromycota</taxon>
        <taxon>Mucoromycotina</taxon>
        <taxon>Endogonomycetes</taxon>
        <taxon>Endogonales</taxon>
        <taxon>Endogonaceae</taxon>
        <taxon>Jimgerdemannia</taxon>
    </lineage>
</organism>
<dbReference type="AlphaFoldDB" id="A0A433DB69"/>
<dbReference type="GO" id="GO:0070545">
    <property type="term" value="C:PeBoW complex"/>
    <property type="evidence" value="ECO:0007669"/>
    <property type="project" value="TreeGrafter"/>
</dbReference>
<dbReference type="Proteomes" id="UP000268093">
    <property type="component" value="Unassembled WGS sequence"/>
</dbReference>
<evidence type="ECO:0000256" key="2">
    <source>
        <dbReference type="ARBA" id="ARBA00022552"/>
    </source>
</evidence>
<comment type="subunit">
    <text evidence="6">Component of the NOP7 complex, composed of ERB1, NOP7 and YTM1. Within the NOP7 complex ERB1 appears to interact directly with NOP7 and YTM1. The NOP7 complex also associates with the 66S pre-ribosome.</text>
</comment>
<keyword evidence="4" id="KW-0677">Repeat</keyword>
<dbReference type="FunFam" id="2.130.10.10:FF:000576">
    <property type="entry name" value="Ribosome biogenesis protein ERB1"/>
    <property type="match status" value="1"/>
</dbReference>
<dbReference type="HAMAP" id="MF_03027">
    <property type="entry name" value="BOP1"/>
    <property type="match status" value="1"/>
</dbReference>
<evidence type="ECO:0000256" key="4">
    <source>
        <dbReference type="ARBA" id="ARBA00022737"/>
    </source>
</evidence>
<dbReference type="SMART" id="SM01035">
    <property type="entry name" value="BOP1NT"/>
    <property type="match status" value="1"/>
</dbReference>
<dbReference type="Pfam" id="PF08145">
    <property type="entry name" value="BOP1NT"/>
    <property type="match status" value="1"/>
</dbReference>
<dbReference type="Pfam" id="PF00400">
    <property type="entry name" value="WD40"/>
    <property type="match status" value="4"/>
</dbReference>
<feature type="region of interest" description="Disordered" evidence="8">
    <location>
        <begin position="387"/>
        <end position="414"/>
    </location>
</feature>
<keyword evidence="2 6" id="KW-0698">rRNA processing</keyword>
<evidence type="ECO:0000256" key="3">
    <source>
        <dbReference type="ARBA" id="ARBA00022574"/>
    </source>
</evidence>
<dbReference type="GO" id="GO:0030687">
    <property type="term" value="C:preribosome, large subunit precursor"/>
    <property type="evidence" value="ECO:0007669"/>
    <property type="project" value="UniProtKB-UniRule"/>
</dbReference>
<dbReference type="OrthoDB" id="5571054at2759"/>
<dbReference type="SMART" id="SM00320">
    <property type="entry name" value="WD40"/>
    <property type="match status" value="6"/>
</dbReference>
<comment type="subcellular location">
    <subcellularLocation>
        <location evidence="6">Nucleus</location>
        <location evidence="6">Nucleolus</location>
    </subcellularLocation>
    <subcellularLocation>
        <location evidence="6">Nucleus</location>
        <location evidence="6">Nucleoplasm</location>
    </subcellularLocation>
</comment>
<accession>A0A433DB69</accession>
<keyword evidence="11" id="KW-1185">Reference proteome</keyword>
<evidence type="ECO:0000256" key="7">
    <source>
        <dbReference type="PROSITE-ProRule" id="PRU00221"/>
    </source>
</evidence>
<dbReference type="PANTHER" id="PTHR17605">
    <property type="entry name" value="RIBOSOME BIOGENESIS PROTEIN BOP1 BLOCK OF PROLIFERATION 1 PROTEIN"/>
    <property type="match status" value="1"/>
</dbReference>
<evidence type="ECO:0000256" key="5">
    <source>
        <dbReference type="ARBA" id="ARBA00023242"/>
    </source>
</evidence>
<feature type="repeat" description="WD" evidence="7">
    <location>
        <begin position="521"/>
        <end position="562"/>
    </location>
</feature>
<gene>
    <name evidence="6" type="primary">ERB1</name>
    <name evidence="10" type="ORF">BC936DRAFT_144976</name>
</gene>
<name>A0A433DB69_9FUNG</name>
<evidence type="ECO:0000256" key="1">
    <source>
        <dbReference type="ARBA" id="ARBA00022517"/>
    </source>
</evidence>
<dbReference type="InterPro" id="IPR036322">
    <property type="entry name" value="WD40_repeat_dom_sf"/>
</dbReference>
<feature type="compositionally biased region" description="Acidic residues" evidence="8">
    <location>
        <begin position="86"/>
        <end position="130"/>
    </location>
</feature>
<dbReference type="PROSITE" id="PS00678">
    <property type="entry name" value="WD_REPEATS_1"/>
    <property type="match status" value="1"/>
</dbReference>
<evidence type="ECO:0000259" key="9">
    <source>
        <dbReference type="SMART" id="SM01035"/>
    </source>
</evidence>
<comment type="caution">
    <text evidence="10">The sequence shown here is derived from an EMBL/GenBank/DDBJ whole genome shotgun (WGS) entry which is preliminary data.</text>
</comment>
<protein>
    <recommendedName>
        <fullName evidence="6">Ribosome biogenesis protein ERB1</fullName>
    </recommendedName>
    <alternativeName>
        <fullName evidence="6">Eukaryotic ribosome biogenesis protein 1</fullName>
    </alternativeName>
</protein>
<evidence type="ECO:0000256" key="8">
    <source>
        <dbReference type="SAM" id="MobiDB-lite"/>
    </source>
</evidence>
<dbReference type="InterPro" id="IPR028598">
    <property type="entry name" value="BOP1/Erb1"/>
</dbReference>
<keyword evidence="5 6" id="KW-0539">Nucleus</keyword>
<comment type="function">
    <text evidence="6">Component of the NOP7 complex, which is required for maturation of the 25S and 5.8S ribosomal RNAs and formation of the 60S ribosome.</text>
</comment>
<dbReference type="InterPro" id="IPR015943">
    <property type="entry name" value="WD40/YVTN_repeat-like_dom_sf"/>
</dbReference>
<comment type="similarity">
    <text evidence="6">Belongs to the WD repeat BOP1/ERB1 family.</text>
</comment>
<dbReference type="Gene3D" id="2.130.10.10">
    <property type="entry name" value="YVTN repeat-like/Quinoprotein amine dehydrogenase"/>
    <property type="match status" value="1"/>
</dbReference>
<evidence type="ECO:0000313" key="11">
    <source>
        <dbReference type="Proteomes" id="UP000268093"/>
    </source>
</evidence>
<feature type="region of interest" description="Disordered" evidence="8">
    <location>
        <begin position="1"/>
        <end position="191"/>
    </location>
</feature>
<dbReference type="PANTHER" id="PTHR17605:SF0">
    <property type="entry name" value="RIBOSOME BIOGENESIS PROTEIN BOP1"/>
    <property type="match status" value="1"/>
</dbReference>
<dbReference type="InterPro" id="IPR019775">
    <property type="entry name" value="WD40_repeat_CS"/>
</dbReference>
<reference evidence="10 11" key="1">
    <citation type="journal article" date="2018" name="New Phytol.">
        <title>Phylogenomics of Endogonaceae and evolution of mycorrhizas within Mucoromycota.</title>
        <authorList>
            <person name="Chang Y."/>
            <person name="Desiro A."/>
            <person name="Na H."/>
            <person name="Sandor L."/>
            <person name="Lipzen A."/>
            <person name="Clum A."/>
            <person name="Barry K."/>
            <person name="Grigoriev I.V."/>
            <person name="Martin F.M."/>
            <person name="Stajich J.E."/>
            <person name="Smith M.E."/>
            <person name="Bonito G."/>
            <person name="Spatafora J.W."/>
        </authorList>
    </citation>
    <scope>NUCLEOTIDE SEQUENCE [LARGE SCALE GENOMIC DNA]</scope>
    <source>
        <strain evidence="10 11">GMNB39</strain>
    </source>
</reference>
<evidence type="ECO:0000313" key="10">
    <source>
        <dbReference type="EMBL" id="RUP48088.1"/>
    </source>
</evidence>
<evidence type="ECO:0000256" key="6">
    <source>
        <dbReference type="HAMAP-Rule" id="MF_03027"/>
    </source>
</evidence>
<dbReference type="InterPro" id="IPR012953">
    <property type="entry name" value="BOP1_N_dom"/>
</dbReference>
<dbReference type="PROSITE" id="PS50294">
    <property type="entry name" value="WD_REPEATS_REGION"/>
    <property type="match status" value="2"/>
</dbReference>
<dbReference type="GO" id="GO:0043021">
    <property type="term" value="F:ribonucleoprotein complex binding"/>
    <property type="evidence" value="ECO:0007669"/>
    <property type="project" value="UniProtKB-UniRule"/>
</dbReference>
<feature type="compositionally biased region" description="Acidic residues" evidence="8">
    <location>
        <begin position="141"/>
        <end position="182"/>
    </location>
</feature>
<dbReference type="GO" id="GO:0000463">
    <property type="term" value="P:maturation of LSU-rRNA from tricistronic rRNA transcript (SSU-rRNA, 5.8S rRNA, LSU-rRNA)"/>
    <property type="evidence" value="ECO:0007669"/>
    <property type="project" value="UniProtKB-UniRule"/>
</dbReference>
<feature type="compositionally biased region" description="Polar residues" evidence="8">
    <location>
        <begin position="39"/>
        <end position="54"/>
    </location>
</feature>
<dbReference type="SUPFAM" id="SSF50978">
    <property type="entry name" value="WD40 repeat-like"/>
    <property type="match status" value="1"/>
</dbReference>
<keyword evidence="3 7" id="KW-0853">WD repeat</keyword>
<dbReference type="GO" id="GO:0005654">
    <property type="term" value="C:nucleoplasm"/>
    <property type="evidence" value="ECO:0007669"/>
    <property type="project" value="UniProtKB-SubCell"/>
</dbReference>
<sequence>MKRVRPVPKAAPALQPPPKANKKPNATKPFVSVAIARAPSTTIGKSNGRPSASITPKRPLKQQSNSLEHGEDSDDEEFGDVTIDMGPDEEGDDDSEQEGDDEDFEDEEDFEGSGNDEQEVFPIGEDDDEKSEVNSAGREEDGSETEEEDGSETEEEDGSETEEDDYMPGDSLDEEELKEEDLEKVAMSNDNGAYKKKLLPEIDPVYDSDSSTEDVTNTVGNIPLEWYNDYPHIGYDLDGKKVLRPAKGDELEKFLATMDDPDTWRSVTDREGKEVVLNDEELDIIRRLQEGAIPDAGYDPYEPTVEWFTSKVEVMPLTAKPEPKRRFVPSKWEAKTIMKIVRAIREGRIVPRKTTAQKPSYYNLWTNDDKPREDHIMHIPAPKMRLPEHDESYNPPAEYLPTEKERQEWEATDREDRPRNYLPMKYSSLRSVPAYNRFIQERFERCLDLYLAPRVRKNRACIPSCYYLYSFGRILSTISHNTTTFLFYWNQQLNIDPESLIPKLPSPKDLQPFPSTLSLTFIGHTNRIRCFSIDPTGLYLLSGSDDNTLRMWEITTGRCLHTWNVDDIVHFVAWNPNRDLWCFAASVGHGRVVVISPPEACSPELAAVTDVYLRAGFAPIKGSVDGEKDKAVKWAKPTEQEEEDGYRLVIQHSQSVKQITWHRKGDYFATVAPDAQNLAVLIHQTTKHQTQSPFKKLKGLVQRALFHPIKPIFFVATQRYVRVYNLMKQELVKTLQTGVKWVSSLDIHPGGDNVIIGSYDKRLCWFDMDLGVKPYRTLRYAIYLSVHIPNPMRLWIHIRIYLCHTYIPSYHSQAIRQVSFHRRYPLFASCSDDGSLQIFHGMVYSDLLQNPLIVPVKILRGHEVVNSLGVLHCEFHPTQPWIFSSGADGSIKLWT</sequence>